<feature type="domain" description="Phosphodiester glycosidase" evidence="3">
    <location>
        <begin position="158"/>
        <end position="337"/>
    </location>
</feature>
<keyword evidence="2" id="KW-0812">Transmembrane</keyword>
<dbReference type="RefSeq" id="WP_007060867.1">
    <property type="nucleotide sequence ID" value="NZ_ACVI01000027.1"/>
</dbReference>
<dbReference type="PANTHER" id="PTHR40446:SF2">
    <property type="entry name" value="N-ACETYLGLUCOSAMINE-1-PHOSPHODIESTER ALPHA-N-ACETYLGLUCOSAMINIDASE"/>
    <property type="match status" value="1"/>
</dbReference>
<keyword evidence="2" id="KW-0472">Membrane</keyword>
<dbReference type="STRING" id="536227.Ccar_13450"/>
<dbReference type="PANTHER" id="PTHR40446">
    <property type="entry name" value="N-ACETYLGLUCOSAMINE-1-PHOSPHODIESTER ALPHA-N-ACETYLGLUCOSAMINIDASE"/>
    <property type="match status" value="1"/>
</dbReference>
<dbReference type="AlphaFoldDB" id="C6PT65"/>
<reference evidence="4 5" key="1">
    <citation type="submission" date="2009-06" db="EMBL/GenBank/DDBJ databases">
        <title>The draft genome of Clostridium carboxidivorans P7.</title>
        <authorList>
            <consortium name="US DOE Joint Genome Institute (JGI-PGF)"/>
            <person name="Lucas S."/>
            <person name="Copeland A."/>
            <person name="Lapidus A."/>
            <person name="Glavina del Rio T."/>
            <person name="Tice H."/>
            <person name="Bruce D."/>
            <person name="Goodwin L."/>
            <person name="Pitluck S."/>
            <person name="Larimer F."/>
            <person name="Land M.L."/>
            <person name="Hauser L."/>
            <person name="Hemme C.L."/>
        </authorList>
    </citation>
    <scope>NUCLEOTIDE SEQUENCE [LARGE SCALE GENOMIC DNA]</scope>
    <source>
        <strain evidence="4 5">P7</strain>
    </source>
</reference>
<proteinExistence type="predicted"/>
<evidence type="ECO:0000313" key="4">
    <source>
        <dbReference type="EMBL" id="EET87586.1"/>
    </source>
</evidence>
<dbReference type="Pfam" id="PF09992">
    <property type="entry name" value="NAGPA"/>
    <property type="match status" value="1"/>
</dbReference>
<evidence type="ECO:0000313" key="5">
    <source>
        <dbReference type="Proteomes" id="UP000004198"/>
    </source>
</evidence>
<keyword evidence="5" id="KW-1185">Reference proteome</keyword>
<feature type="region of interest" description="Disordered" evidence="1">
    <location>
        <begin position="1"/>
        <end position="20"/>
    </location>
</feature>
<dbReference type="KEGG" id="cck:Ccar_13450"/>
<dbReference type="OrthoDB" id="9809781at2"/>
<dbReference type="InterPro" id="IPR018711">
    <property type="entry name" value="NAGPA"/>
</dbReference>
<comment type="caution">
    <text evidence="4">The sequence shown here is derived from an EMBL/GenBank/DDBJ whole genome shotgun (WGS) entry which is preliminary data.</text>
</comment>
<evidence type="ECO:0000256" key="2">
    <source>
        <dbReference type="SAM" id="Phobius"/>
    </source>
</evidence>
<feature type="transmembrane region" description="Helical" evidence="2">
    <location>
        <begin position="29"/>
        <end position="50"/>
    </location>
</feature>
<dbReference type="EMBL" id="ACVI01000027">
    <property type="protein sequence ID" value="EET87586.1"/>
    <property type="molecule type" value="Genomic_DNA"/>
</dbReference>
<name>C6PT65_9CLOT</name>
<dbReference type="Proteomes" id="UP000004198">
    <property type="component" value="Unassembled WGS sequence"/>
</dbReference>
<gene>
    <name evidence="4" type="ORF">CcarbDRAFT_1982</name>
</gene>
<evidence type="ECO:0000256" key="1">
    <source>
        <dbReference type="SAM" id="MobiDB-lite"/>
    </source>
</evidence>
<dbReference type="eggNOG" id="COG4632">
    <property type="taxonomic scope" value="Bacteria"/>
</dbReference>
<evidence type="ECO:0000259" key="3">
    <source>
        <dbReference type="Pfam" id="PF09992"/>
    </source>
</evidence>
<accession>C6PT65</accession>
<keyword evidence="2" id="KW-1133">Transmembrane helix</keyword>
<protein>
    <recommendedName>
        <fullName evidence="3">Phosphodiester glycosidase domain-containing protein</fullName>
    </recommendedName>
</protein>
<sequence>MAKHERKRKNNEHKHKNNEHKHKFSFKKAIAFILYISFFIAITSPFYVLYGPFQNVKKTLVGMVWGSRHRYLVEMFLSKDKIESLVGNTKSTETKANEDIEKINIQHKNDNEIIKYEINDKKFDGYLLEIKDPTRIKIAYTKYSDRGQKTSEMAKERNAVAAINGGSFVDKNYAGVGSTPGGFVISNGQVIYKDCDEDTPANVIAFTKEGKLIVGDHSINELKARNVTEAVCFLAPTLIIDGQKQIDDPQCDGANPRTAVGQKADGTVLFLVTDGRKNLVKLGASLYDLQKILYDHGAINAGRLDGGYSSTMYYEGEVINSPNEWDGERTVPTALYVEPEK</sequence>
<organism evidence="4 5">
    <name type="scientific">Clostridium carboxidivorans P7</name>
    <dbReference type="NCBI Taxonomy" id="536227"/>
    <lineage>
        <taxon>Bacteria</taxon>
        <taxon>Bacillati</taxon>
        <taxon>Bacillota</taxon>
        <taxon>Clostridia</taxon>
        <taxon>Eubacteriales</taxon>
        <taxon>Clostridiaceae</taxon>
        <taxon>Clostridium</taxon>
    </lineage>
</organism>
<dbReference type="PATRIC" id="fig|536227.13.peg.2817"/>